<dbReference type="PROSITE" id="PS51725">
    <property type="entry name" value="ABM"/>
    <property type="match status" value="1"/>
</dbReference>
<accession>A0A7S9LUM6</accession>
<dbReference type="Pfam" id="PF03992">
    <property type="entry name" value="ABM"/>
    <property type="match status" value="1"/>
</dbReference>
<dbReference type="SUPFAM" id="SSF54909">
    <property type="entry name" value="Dimeric alpha+beta barrel"/>
    <property type="match status" value="1"/>
</dbReference>
<feature type="domain" description="ABM" evidence="1">
    <location>
        <begin position="50"/>
        <end position="137"/>
    </location>
</feature>
<dbReference type="Gene3D" id="3.30.70.100">
    <property type="match status" value="1"/>
</dbReference>
<keyword evidence="2" id="KW-0503">Monooxygenase</keyword>
<dbReference type="InterPro" id="IPR007138">
    <property type="entry name" value="ABM_dom"/>
</dbReference>
<protein>
    <submittedName>
        <fullName evidence="2">Antibiotic biosynthesis monooxygenase</fullName>
    </submittedName>
</protein>
<dbReference type="Proteomes" id="UP000594800">
    <property type="component" value="Chromosome"/>
</dbReference>
<proteinExistence type="predicted"/>
<sequence length="144" mass="16057">MPTVSVDNVSQEAFVAFPFADGLMPLNPAAAGCASISPPVQKGRVMSEEFMHIGKFVVAPENRNAFIDLMKGYETSVKPKGLTHSNVIEEEKTPGTFMHVTFWESRDDWVAIEQNAVHKDMHAKRNVLLAEPMEHDFICGRIEI</sequence>
<dbReference type="InterPro" id="IPR011008">
    <property type="entry name" value="Dimeric_a/b-barrel"/>
</dbReference>
<reference evidence="2 3" key="1">
    <citation type="submission" date="2020-11" db="EMBL/GenBank/DDBJ databases">
        <title>Description of Pontivivens ytuae sp. nov. isolated from deep sea sediment of Mariana Trench.</title>
        <authorList>
            <person name="Wang Z."/>
            <person name="Sun Q.-L."/>
            <person name="Xu X.-D."/>
            <person name="Tang Y.-Z."/>
            <person name="Zhang J."/>
        </authorList>
    </citation>
    <scope>NUCLEOTIDE SEQUENCE [LARGE SCALE GENOMIC DNA]</scope>
    <source>
        <strain evidence="2 3">MT2928</strain>
    </source>
</reference>
<evidence type="ECO:0000313" key="2">
    <source>
        <dbReference type="EMBL" id="QPH55636.1"/>
    </source>
</evidence>
<name>A0A7S9LUM6_9RHOB</name>
<evidence type="ECO:0000313" key="3">
    <source>
        <dbReference type="Proteomes" id="UP000594800"/>
    </source>
</evidence>
<dbReference type="KEGG" id="poz:I0K15_07885"/>
<gene>
    <name evidence="2" type="ORF">I0K15_07885</name>
</gene>
<keyword evidence="3" id="KW-1185">Reference proteome</keyword>
<organism evidence="2 3">
    <name type="scientific">Pontivivens ytuae</name>
    <dbReference type="NCBI Taxonomy" id="2789856"/>
    <lineage>
        <taxon>Bacteria</taxon>
        <taxon>Pseudomonadati</taxon>
        <taxon>Pseudomonadota</taxon>
        <taxon>Alphaproteobacteria</taxon>
        <taxon>Rhodobacterales</taxon>
        <taxon>Paracoccaceae</taxon>
        <taxon>Pontivivens</taxon>
    </lineage>
</organism>
<dbReference type="AlphaFoldDB" id="A0A7S9LUM6"/>
<dbReference type="EMBL" id="CP064942">
    <property type="protein sequence ID" value="QPH55636.1"/>
    <property type="molecule type" value="Genomic_DNA"/>
</dbReference>
<dbReference type="GO" id="GO:0004497">
    <property type="term" value="F:monooxygenase activity"/>
    <property type="evidence" value="ECO:0007669"/>
    <property type="project" value="UniProtKB-KW"/>
</dbReference>
<dbReference type="RefSeq" id="WP_196104898.1">
    <property type="nucleotide sequence ID" value="NZ_CP064942.1"/>
</dbReference>
<evidence type="ECO:0000259" key="1">
    <source>
        <dbReference type="PROSITE" id="PS51725"/>
    </source>
</evidence>
<keyword evidence="2" id="KW-0560">Oxidoreductase</keyword>